<reference evidence="2" key="1">
    <citation type="journal article" date="2014" name="Int. J. Syst. Evol. Microbiol.">
        <title>Complete genome sequence of Corynebacterium casei LMG S-19264T (=DSM 44701T), isolated from a smear-ripened cheese.</title>
        <authorList>
            <consortium name="US DOE Joint Genome Institute (JGI-PGF)"/>
            <person name="Walter F."/>
            <person name="Albersmeier A."/>
            <person name="Kalinowski J."/>
            <person name="Ruckert C."/>
        </authorList>
    </citation>
    <scope>NUCLEOTIDE SEQUENCE</scope>
    <source>
        <strain evidence="2">CGMCC 1.15082</strain>
    </source>
</reference>
<dbReference type="GO" id="GO:0016616">
    <property type="term" value="F:oxidoreductase activity, acting on the CH-OH group of donors, NAD or NADP as acceptor"/>
    <property type="evidence" value="ECO:0007669"/>
    <property type="project" value="InterPro"/>
</dbReference>
<evidence type="ECO:0000259" key="1">
    <source>
        <dbReference type="Pfam" id="PF01073"/>
    </source>
</evidence>
<evidence type="ECO:0000313" key="3">
    <source>
        <dbReference type="Proteomes" id="UP000646478"/>
    </source>
</evidence>
<dbReference type="PANTHER" id="PTHR48079">
    <property type="entry name" value="PROTEIN YEEZ"/>
    <property type="match status" value="1"/>
</dbReference>
<dbReference type="AlphaFoldDB" id="A0A916SSY9"/>
<dbReference type="Gene3D" id="3.40.50.720">
    <property type="entry name" value="NAD(P)-binding Rossmann-like Domain"/>
    <property type="match status" value="1"/>
</dbReference>
<comment type="caution">
    <text evidence="2">The sequence shown here is derived from an EMBL/GenBank/DDBJ whole genome shotgun (WGS) entry which is preliminary data.</text>
</comment>
<dbReference type="Pfam" id="PF01073">
    <property type="entry name" value="3Beta_HSD"/>
    <property type="match status" value="1"/>
</dbReference>
<dbReference type="InterPro" id="IPR051783">
    <property type="entry name" value="NAD(P)-dependent_oxidoreduct"/>
</dbReference>
<gene>
    <name evidence="2" type="ORF">GCM10011491_44640</name>
</gene>
<proteinExistence type="predicted"/>
<feature type="domain" description="3-beta hydroxysteroid dehydrogenase/isomerase" evidence="1">
    <location>
        <begin position="2"/>
        <end position="195"/>
    </location>
</feature>
<dbReference type="InterPro" id="IPR036291">
    <property type="entry name" value="NAD(P)-bd_dom_sf"/>
</dbReference>
<dbReference type="GO" id="GO:0004029">
    <property type="term" value="F:aldehyde dehydrogenase (NAD+) activity"/>
    <property type="evidence" value="ECO:0007669"/>
    <property type="project" value="TreeGrafter"/>
</dbReference>
<dbReference type="GO" id="GO:0006694">
    <property type="term" value="P:steroid biosynthetic process"/>
    <property type="evidence" value="ECO:0007669"/>
    <property type="project" value="InterPro"/>
</dbReference>
<sequence>MRGCDMLVHAAADTSHGSAHSSRQRRINVEGTRNVFEAARRADIGKAVYISSESVLLDGGPLVNATETHPHPKKPAGSYSRTKAEAEQAVLALAMPGFDAVVIRPRFVWGRDDTTALPQLVAAVHSGKFAWIDGGDYLTSTTHVANLCHGVELALLKGRSGEVYFITDGEPVPFRAIVGGLLQTQGIAAPNKSLPRSILRGMAAVGDFVERISLGRIKAPINRQIFASSAVEITLDIGKARTELGYQPIMTMAEGLNELTHKT</sequence>
<evidence type="ECO:0000313" key="2">
    <source>
        <dbReference type="EMBL" id="GGB11805.1"/>
    </source>
</evidence>
<dbReference type="GO" id="GO:0005737">
    <property type="term" value="C:cytoplasm"/>
    <property type="evidence" value="ECO:0007669"/>
    <property type="project" value="TreeGrafter"/>
</dbReference>
<dbReference type="Proteomes" id="UP000646478">
    <property type="component" value="Unassembled WGS sequence"/>
</dbReference>
<dbReference type="InterPro" id="IPR002225">
    <property type="entry name" value="3Beta_OHSteriod_DH/Estase"/>
</dbReference>
<dbReference type="EMBL" id="BMHH01000036">
    <property type="protein sequence ID" value="GGB11805.1"/>
    <property type="molecule type" value="Genomic_DNA"/>
</dbReference>
<dbReference type="SUPFAM" id="SSF51735">
    <property type="entry name" value="NAD(P)-binding Rossmann-fold domains"/>
    <property type="match status" value="1"/>
</dbReference>
<protein>
    <recommendedName>
        <fullName evidence="1">3-beta hydroxysteroid dehydrogenase/isomerase domain-containing protein</fullName>
    </recommendedName>
</protein>
<name>A0A916SSY9_9HYPH</name>
<accession>A0A916SSY9</accession>
<keyword evidence="3" id="KW-1185">Reference proteome</keyword>
<organism evidence="2 3">
    <name type="scientific">Brucella endophytica</name>
    <dbReference type="NCBI Taxonomy" id="1963359"/>
    <lineage>
        <taxon>Bacteria</taxon>
        <taxon>Pseudomonadati</taxon>
        <taxon>Pseudomonadota</taxon>
        <taxon>Alphaproteobacteria</taxon>
        <taxon>Hyphomicrobiales</taxon>
        <taxon>Brucellaceae</taxon>
        <taxon>Brucella/Ochrobactrum group</taxon>
        <taxon>Brucella</taxon>
    </lineage>
</organism>
<dbReference type="PANTHER" id="PTHR48079:SF6">
    <property type="entry name" value="NAD(P)-BINDING DOMAIN-CONTAINING PROTEIN-RELATED"/>
    <property type="match status" value="1"/>
</dbReference>
<reference evidence="2" key="2">
    <citation type="submission" date="2020-09" db="EMBL/GenBank/DDBJ databases">
        <authorList>
            <person name="Sun Q."/>
            <person name="Zhou Y."/>
        </authorList>
    </citation>
    <scope>NUCLEOTIDE SEQUENCE</scope>
    <source>
        <strain evidence="2">CGMCC 1.15082</strain>
    </source>
</reference>